<evidence type="ECO:0000313" key="5">
    <source>
        <dbReference type="EMBL" id="QPS02371.1"/>
    </source>
</evidence>
<organism evidence="5 6">
    <name type="scientific">Aerococcus urinae</name>
    <dbReference type="NCBI Taxonomy" id="1376"/>
    <lineage>
        <taxon>Bacteria</taxon>
        <taxon>Bacillati</taxon>
        <taxon>Bacillota</taxon>
        <taxon>Bacilli</taxon>
        <taxon>Lactobacillales</taxon>
        <taxon>Aerococcaceae</taxon>
        <taxon>Aerococcus</taxon>
    </lineage>
</organism>
<evidence type="ECO:0000259" key="3">
    <source>
        <dbReference type="SMART" id="SM00563"/>
    </source>
</evidence>
<protein>
    <submittedName>
        <fullName evidence="5">1-acyl-sn-glycerol-3-phosphate acyltransferase</fullName>
    </submittedName>
</protein>
<dbReference type="EMBL" id="CP065662">
    <property type="protein sequence ID" value="QPS02371.1"/>
    <property type="molecule type" value="Genomic_DNA"/>
</dbReference>
<reference evidence="5 6" key="1">
    <citation type="submission" date="2020-12" db="EMBL/GenBank/DDBJ databases">
        <title>FDA dAtabase for Regulatory Grade micrObial Sequences (FDA-ARGOS): Supporting development and validation of Infectious Disease Dx tests.</title>
        <authorList>
            <person name="Sproer C."/>
            <person name="Gronow S."/>
            <person name="Severitt S."/>
            <person name="Schroder I."/>
            <person name="Tallon L."/>
            <person name="Sadzewicz L."/>
            <person name="Zhao X."/>
            <person name="Boylan J."/>
            <person name="Ott S."/>
            <person name="Bowen H."/>
            <person name="Vavikolanu K."/>
            <person name="Mehta A."/>
            <person name="Aluvathingal J."/>
            <person name="Nadendla S."/>
            <person name="Lowell S."/>
            <person name="Myers T."/>
            <person name="Yan Y."/>
            <person name="Sichtig H."/>
        </authorList>
    </citation>
    <scope>NUCLEOTIDE SEQUENCE [LARGE SCALE GENOMIC DNA]</scope>
    <source>
        <strain evidence="5 6">FDAARGOS_911</strain>
    </source>
</reference>
<proteinExistence type="predicted"/>
<dbReference type="RefSeq" id="WP_060778188.1">
    <property type="nucleotide sequence ID" value="NZ_CAJHLF010000002.1"/>
</dbReference>
<evidence type="ECO:0000256" key="1">
    <source>
        <dbReference type="ARBA" id="ARBA00022679"/>
    </source>
</evidence>
<evidence type="ECO:0000313" key="4">
    <source>
        <dbReference type="EMBL" id="MCY3052641.1"/>
    </source>
</evidence>
<dbReference type="KEGG" id="aun:AWM73_04040"/>
<feature type="domain" description="Phospholipid/glycerol acyltransferase" evidence="3">
    <location>
        <begin position="36"/>
        <end position="146"/>
    </location>
</feature>
<dbReference type="OrthoDB" id="9803035at2"/>
<dbReference type="PANTHER" id="PTHR10434">
    <property type="entry name" value="1-ACYL-SN-GLYCEROL-3-PHOSPHATE ACYLTRANSFERASE"/>
    <property type="match status" value="1"/>
</dbReference>
<reference evidence="4" key="2">
    <citation type="submission" date="2022-09" db="EMBL/GenBank/DDBJ databases">
        <title>Aerococcus urinae taxonomy study.</title>
        <authorList>
            <person name="Christensen J."/>
            <person name="Senneby E."/>
        </authorList>
    </citation>
    <scope>NUCLEOTIDE SEQUENCE</scope>
    <source>
        <strain evidence="4">NLD-066-U95</strain>
    </source>
</reference>
<dbReference type="GO" id="GO:0006654">
    <property type="term" value="P:phosphatidic acid biosynthetic process"/>
    <property type="evidence" value="ECO:0007669"/>
    <property type="project" value="TreeGrafter"/>
</dbReference>
<name>A0A109RFR6_9LACT</name>
<dbReference type="SMART" id="SM00563">
    <property type="entry name" value="PlsC"/>
    <property type="match status" value="1"/>
</dbReference>
<gene>
    <name evidence="5" type="ORF">I6G68_06015</name>
    <name evidence="4" type="ORF">ODY43_01290</name>
</gene>
<keyword evidence="7" id="KW-1185">Reference proteome</keyword>
<dbReference type="SUPFAM" id="SSF69593">
    <property type="entry name" value="Glycerol-3-phosphate (1)-acyltransferase"/>
    <property type="match status" value="1"/>
</dbReference>
<dbReference type="InterPro" id="IPR002123">
    <property type="entry name" value="Plipid/glycerol_acylTrfase"/>
</dbReference>
<dbReference type="Pfam" id="PF01553">
    <property type="entry name" value="Acyltransferase"/>
    <property type="match status" value="1"/>
</dbReference>
<dbReference type="GO" id="GO:0003841">
    <property type="term" value="F:1-acylglycerol-3-phosphate O-acyltransferase activity"/>
    <property type="evidence" value="ECO:0007669"/>
    <property type="project" value="TreeGrafter"/>
</dbReference>
<evidence type="ECO:0000256" key="2">
    <source>
        <dbReference type="ARBA" id="ARBA00023315"/>
    </source>
</evidence>
<dbReference type="GeneID" id="35766959"/>
<keyword evidence="1 5" id="KW-0808">Transferase</keyword>
<accession>A0A109RFR6</accession>
<dbReference type="Proteomes" id="UP000594771">
    <property type="component" value="Chromosome"/>
</dbReference>
<dbReference type="PANTHER" id="PTHR10434:SF40">
    <property type="entry name" value="1-ACYL-SN-GLYCEROL-3-PHOSPHATE ACYLTRANSFERASE"/>
    <property type="match status" value="1"/>
</dbReference>
<dbReference type="Proteomes" id="UP001069145">
    <property type="component" value="Unassembled WGS sequence"/>
</dbReference>
<dbReference type="EMBL" id="JAOTML010000001">
    <property type="protein sequence ID" value="MCY3052641.1"/>
    <property type="molecule type" value="Genomic_DNA"/>
</dbReference>
<evidence type="ECO:0000313" key="6">
    <source>
        <dbReference type="Proteomes" id="UP000594771"/>
    </source>
</evidence>
<dbReference type="CDD" id="cd07989">
    <property type="entry name" value="LPLAT_AGPAT-like"/>
    <property type="match status" value="1"/>
</dbReference>
<evidence type="ECO:0000313" key="7">
    <source>
        <dbReference type="Proteomes" id="UP001069145"/>
    </source>
</evidence>
<sequence length="218" mass="24795">MWFYYFMAYLVKALIRIVNGKPELSYHEDYDPDQHYLIVAPHRSILDPVIIGIHTLPKPVHFLAKQELFSSALVNWCLDHLGVMPVDRENPSMASLKTAVTELKKGEDNVGLFPTGSRYSTEIKDGAAVLAKMGKVDILPVAYQGPIHISGLFSRKSKNRVKFRVGKPIYLPAGKKLSKEELSEIDQQIGQAFQEIDQAIDPNYHYDVEEAIRERDRK</sequence>
<keyword evidence="2 5" id="KW-0012">Acyltransferase</keyword>
<dbReference type="AlphaFoldDB" id="A0A109RFR6"/>